<proteinExistence type="predicted"/>
<keyword evidence="2" id="KW-1185">Reference proteome</keyword>
<dbReference type="Proteomes" id="UP001139971">
    <property type="component" value="Unassembled WGS sequence"/>
</dbReference>
<evidence type="ECO:0008006" key="3">
    <source>
        <dbReference type="Google" id="ProtNLM"/>
    </source>
</evidence>
<evidence type="ECO:0000313" key="2">
    <source>
        <dbReference type="Proteomes" id="UP001139971"/>
    </source>
</evidence>
<comment type="caution">
    <text evidence="1">The sequence shown here is derived from an EMBL/GenBank/DDBJ whole genome shotgun (WGS) entry which is preliminary data.</text>
</comment>
<name>A0A9X4BI88_9GAMM</name>
<dbReference type="EMBL" id="JAOVZO020000017">
    <property type="protein sequence ID" value="MDC8013303.1"/>
    <property type="molecule type" value="Genomic_DNA"/>
</dbReference>
<sequence length="133" mass="15150">MLRSRLLVILLLPILLMLMAARQAPLVDPDPIAIPAKITDAQVAKSIRGALINRKWTVTDEKPGEIKSTLMLRDHKVRIDITWDKRAIKIAYVDSENLKYEVENGKRLIHKNYLGWINNLVTDISANLNLLTE</sequence>
<evidence type="ECO:0000313" key="1">
    <source>
        <dbReference type="EMBL" id="MDC8013303.1"/>
    </source>
</evidence>
<reference evidence="1" key="1">
    <citation type="submission" date="2023-02" db="EMBL/GenBank/DDBJ databases">
        <title>Tahibacter soli sp. nov. isolated from soil.</title>
        <authorList>
            <person name="Baek J.H."/>
            <person name="Lee J.K."/>
            <person name="Choi D.G."/>
            <person name="Jeon C.O."/>
        </authorList>
    </citation>
    <scope>NUCLEOTIDE SEQUENCE</scope>
    <source>
        <strain evidence="1">BL</strain>
    </source>
</reference>
<gene>
    <name evidence="1" type="ORF">OD750_012210</name>
</gene>
<protein>
    <recommendedName>
        <fullName evidence="3">DUF1499 domain-containing protein</fullName>
    </recommendedName>
</protein>
<accession>A0A9X4BI88</accession>
<dbReference type="RefSeq" id="WP_263545512.1">
    <property type="nucleotide sequence ID" value="NZ_JAOVZO020000017.1"/>
</dbReference>
<dbReference type="AlphaFoldDB" id="A0A9X4BI88"/>
<organism evidence="1 2">
    <name type="scientific">Tahibacter soli</name>
    <dbReference type="NCBI Taxonomy" id="2983605"/>
    <lineage>
        <taxon>Bacteria</taxon>
        <taxon>Pseudomonadati</taxon>
        <taxon>Pseudomonadota</taxon>
        <taxon>Gammaproteobacteria</taxon>
        <taxon>Lysobacterales</taxon>
        <taxon>Rhodanobacteraceae</taxon>
        <taxon>Tahibacter</taxon>
    </lineage>
</organism>